<dbReference type="Gene3D" id="3.65.10.10">
    <property type="entry name" value="Enolpyruvate transferase domain"/>
    <property type="match status" value="2"/>
</dbReference>
<sequence>MLNTPALTDGPCEGKRNLRVRVEPSTPEGSVEAPPSKSWAQRAAFLALLAEGRSSFRRVPESDDVLASLEAVRAFGAKVEAKGGEVAIEGGEVKVPEDVINMRGSGTGARIAIAVGTLVPKGFGVVVTGNASLRRRPMTPVVEVMNALGAEVVSLRGGLLPVVSFGGLPGGEAEVDGSVTSQHVTAALIASTKSERGAKITVKNAVSRGYIALTERVMRLFGAKVKCDAKYSYCEVEPSELKAVRSEVPGDYALAAFPAALAVVSGGEVKVGPLPPPESGPGDHRLVDYLRKFGVEVSYSDGYLRVEGSVRPKGTRVNLKDEPDLALPLAAVAAVSKGESVLAGLSHLVYKESNRIETILQTLKCFGVSARVDGPSIRVLGTESLRPCRLKCPDDHRIAMLAAVLGSAAGAVIESAECVNKSWPGFWDALSSLGVKVYVEGRR</sequence>
<comment type="catalytic activity">
    <reaction evidence="6">
        <text>3-phosphoshikimate + phosphoenolpyruvate = 5-O-(1-carboxyvinyl)-3-phosphoshikimate + phosphate</text>
        <dbReference type="Rhea" id="RHEA:21256"/>
        <dbReference type="ChEBI" id="CHEBI:43474"/>
        <dbReference type="ChEBI" id="CHEBI:57701"/>
        <dbReference type="ChEBI" id="CHEBI:58702"/>
        <dbReference type="ChEBI" id="CHEBI:145989"/>
        <dbReference type="EC" id="2.5.1.19"/>
    </reaction>
    <physiologicalReaction direction="left-to-right" evidence="6">
        <dbReference type="Rhea" id="RHEA:21257"/>
    </physiologicalReaction>
</comment>
<comment type="subcellular location">
    <subcellularLocation>
        <location evidence="7">Cytoplasm</location>
    </subcellularLocation>
</comment>
<feature type="binding site" evidence="7">
    <location>
        <position position="397"/>
    </location>
    <ligand>
        <name>phosphoenolpyruvate</name>
        <dbReference type="ChEBI" id="CHEBI:58702"/>
    </ligand>
</feature>
<dbReference type="UniPathway" id="UPA00053">
    <property type="reaction ID" value="UER00089"/>
</dbReference>
<keyword evidence="7" id="KW-0963">Cytoplasm</keyword>
<proteinExistence type="inferred from homology"/>
<dbReference type="SUPFAM" id="SSF55205">
    <property type="entry name" value="EPT/RTPC-like"/>
    <property type="match status" value="1"/>
</dbReference>
<feature type="binding site" evidence="7">
    <location>
        <position position="355"/>
    </location>
    <ligand>
        <name>phosphoenolpyruvate</name>
        <dbReference type="ChEBI" id="CHEBI:58702"/>
    </ligand>
</feature>
<protein>
    <recommendedName>
        <fullName evidence="7">3-phosphoshikimate 1-carboxyvinyltransferase</fullName>
        <ecNumber evidence="7">2.5.1.19</ecNumber>
    </recommendedName>
    <alternativeName>
        <fullName evidence="7">5-enolpyruvylshikimate-3-phosphate synthase</fullName>
        <shortName evidence="7">EPSP synthase</shortName>
        <shortName evidence="7">EPSPS</shortName>
    </alternativeName>
</protein>
<evidence type="ECO:0000259" key="8">
    <source>
        <dbReference type="Pfam" id="PF00275"/>
    </source>
</evidence>
<dbReference type="GO" id="GO:0009073">
    <property type="term" value="P:aromatic amino acid family biosynthetic process"/>
    <property type="evidence" value="ECO:0007669"/>
    <property type="project" value="UniProtKB-KW"/>
</dbReference>
<dbReference type="Proteomes" id="UP000000262">
    <property type="component" value="Chromosome"/>
</dbReference>
<feature type="binding site" evidence="7">
    <location>
        <position position="421"/>
    </location>
    <ligand>
        <name>phosphoenolpyruvate</name>
        <dbReference type="ChEBI" id="CHEBI:58702"/>
    </ligand>
</feature>
<dbReference type="HAMAP" id="MF_00210">
    <property type="entry name" value="EPSP_synth"/>
    <property type="match status" value="1"/>
</dbReference>
<dbReference type="HOGENOM" id="CLU_024321_0_0_2"/>
<evidence type="ECO:0000256" key="2">
    <source>
        <dbReference type="ARBA" id="ARBA00009948"/>
    </source>
</evidence>
<dbReference type="NCBIfam" id="TIGR01356">
    <property type="entry name" value="aroA"/>
    <property type="match status" value="1"/>
</dbReference>
<dbReference type="PIRSF" id="PIRSF000505">
    <property type="entry name" value="EPSPS"/>
    <property type="match status" value="1"/>
</dbReference>
<comment type="similarity">
    <text evidence="2 7">Belongs to the EPSP synthase family.</text>
</comment>
<feature type="binding site" evidence="7">
    <location>
        <position position="38"/>
    </location>
    <ligand>
        <name>3-phosphoshikimate</name>
        <dbReference type="ChEBI" id="CHEBI:145989"/>
    </ligand>
</feature>
<accession>A8AC12</accession>
<dbReference type="GO" id="GO:0008652">
    <property type="term" value="P:amino acid biosynthetic process"/>
    <property type="evidence" value="ECO:0007669"/>
    <property type="project" value="UniProtKB-KW"/>
</dbReference>
<dbReference type="GO" id="GO:0009423">
    <property type="term" value="P:chorismate biosynthetic process"/>
    <property type="evidence" value="ECO:0007669"/>
    <property type="project" value="UniProtKB-UniRule"/>
</dbReference>
<feature type="binding site" evidence="7">
    <location>
        <position position="324"/>
    </location>
    <ligand>
        <name>3-phosphoshikimate</name>
        <dbReference type="ChEBI" id="CHEBI:145989"/>
    </ligand>
</feature>
<evidence type="ECO:0000256" key="1">
    <source>
        <dbReference type="ARBA" id="ARBA00004811"/>
    </source>
</evidence>
<comment type="pathway">
    <text evidence="1">Metabolic intermediate biosynthesis; chorismate biosynthesis; chorismate from D-erythrose 4-phosphate and phosphoenolpyruvate: step 6/7.</text>
</comment>
<evidence type="ECO:0000256" key="4">
    <source>
        <dbReference type="ARBA" id="ARBA00022679"/>
    </source>
</evidence>
<keyword evidence="4 7" id="KW-0808">Transferase</keyword>
<evidence type="ECO:0000256" key="6">
    <source>
        <dbReference type="ARBA" id="ARBA00044633"/>
    </source>
</evidence>
<dbReference type="InterPro" id="IPR006264">
    <property type="entry name" value="EPSP_synthase"/>
</dbReference>
<comment type="caution">
    <text evidence="7">Lacks conserved residue(s) required for the propagation of feature annotation.</text>
</comment>
<comment type="subunit">
    <text evidence="7">Monomer.</text>
</comment>
<organism evidence="9 10">
    <name type="scientific">Ignicoccus hospitalis (strain KIN4/I / DSM 18386 / JCM 14125)</name>
    <dbReference type="NCBI Taxonomy" id="453591"/>
    <lineage>
        <taxon>Archaea</taxon>
        <taxon>Thermoproteota</taxon>
        <taxon>Thermoprotei</taxon>
        <taxon>Desulfurococcales</taxon>
        <taxon>Desulfurococcaceae</taxon>
        <taxon>Ignicoccus</taxon>
    </lineage>
</organism>
<feature type="active site" description="Proton acceptor" evidence="7">
    <location>
        <position position="324"/>
    </location>
</feature>
<dbReference type="KEGG" id="iho:Igni_1288"/>
<dbReference type="PANTHER" id="PTHR21090">
    <property type="entry name" value="AROM/DEHYDROQUINATE SYNTHASE"/>
    <property type="match status" value="1"/>
</dbReference>
<dbReference type="EC" id="2.5.1.19" evidence="7"/>
<dbReference type="PhylomeDB" id="A8AC12"/>
<gene>
    <name evidence="7" type="primary">aroA</name>
    <name evidence="9" type="ordered locus">Igni_1288</name>
</gene>
<dbReference type="GO" id="GO:0005737">
    <property type="term" value="C:cytoplasm"/>
    <property type="evidence" value="ECO:0007669"/>
    <property type="project" value="UniProtKB-SubCell"/>
</dbReference>
<keyword evidence="5 7" id="KW-0057">Aromatic amino acid biosynthesis</keyword>
<name>A8AC12_IGNH4</name>
<feature type="binding site" evidence="7">
    <location>
        <position position="351"/>
    </location>
    <ligand>
        <name>3-phosphoshikimate</name>
        <dbReference type="ChEBI" id="CHEBI:145989"/>
    </ligand>
</feature>
<feature type="binding site" evidence="7">
    <location>
        <position position="106"/>
    </location>
    <ligand>
        <name>phosphoenolpyruvate</name>
        <dbReference type="ChEBI" id="CHEBI:58702"/>
    </ligand>
</feature>
<feature type="binding site" evidence="7">
    <location>
        <position position="42"/>
    </location>
    <ligand>
        <name>3-phosphoshikimate</name>
        <dbReference type="ChEBI" id="CHEBI:145989"/>
    </ligand>
</feature>
<reference evidence="9 10" key="1">
    <citation type="journal article" date="2008" name="Genome Biol.">
        <title>A genomic analysis of the archaeal system Ignicoccus hospitalis-Nanoarchaeum equitans.</title>
        <authorList>
            <person name="Podar M."/>
            <person name="Anderson I."/>
            <person name="Makarova K.S."/>
            <person name="Elkins J.G."/>
            <person name="Ivanova N."/>
            <person name="Wall M.A."/>
            <person name="Lykidis A."/>
            <person name="Mavromatis K."/>
            <person name="Sun H."/>
            <person name="Hudson M.E."/>
            <person name="Chen W."/>
            <person name="Deciu C."/>
            <person name="Hutchison D."/>
            <person name="Eads J.R."/>
            <person name="Anderson A."/>
            <person name="Fernandes F."/>
            <person name="Szeto E."/>
            <person name="Lapidus A."/>
            <person name="Kyrpides N.C."/>
            <person name="Saier M.H.Jr."/>
            <person name="Richardson P.M."/>
            <person name="Rachel R."/>
            <person name="Huber H."/>
            <person name="Eisen J.A."/>
            <person name="Koonin E.V."/>
            <person name="Keller M."/>
            <person name="Stetter K.O."/>
        </authorList>
    </citation>
    <scope>NUCLEOTIDE SEQUENCE [LARGE SCALE GENOMIC DNA]</scope>
    <source>
        <strain evidence="10">KIN4/I / DSM 18386 / JCM 14125</strain>
    </source>
</reference>
<dbReference type="GeneID" id="5562186"/>
<feature type="binding site" evidence="7">
    <location>
        <position position="181"/>
    </location>
    <ligand>
        <name>3-phosphoshikimate</name>
        <dbReference type="ChEBI" id="CHEBI:145989"/>
    </ligand>
</feature>
<evidence type="ECO:0000313" key="10">
    <source>
        <dbReference type="Proteomes" id="UP000000262"/>
    </source>
</evidence>
<feature type="binding site" evidence="7">
    <location>
        <position position="37"/>
    </location>
    <ligand>
        <name>phosphoenolpyruvate</name>
        <dbReference type="ChEBI" id="CHEBI:58702"/>
    </ligand>
</feature>
<dbReference type="PANTHER" id="PTHR21090:SF5">
    <property type="entry name" value="PENTAFUNCTIONAL AROM POLYPEPTIDE"/>
    <property type="match status" value="1"/>
</dbReference>
<dbReference type="InterPro" id="IPR001986">
    <property type="entry name" value="Enolpyruvate_Tfrase_dom"/>
</dbReference>
<dbReference type="Pfam" id="PF00275">
    <property type="entry name" value="EPSP_synthase"/>
    <property type="match status" value="1"/>
</dbReference>
<dbReference type="eggNOG" id="arCOG04134">
    <property type="taxonomic scope" value="Archaea"/>
</dbReference>
<feature type="binding site" evidence="7">
    <location>
        <position position="182"/>
    </location>
    <ligand>
        <name>3-phosphoshikimate</name>
        <dbReference type="ChEBI" id="CHEBI:145989"/>
    </ligand>
</feature>
<evidence type="ECO:0000256" key="5">
    <source>
        <dbReference type="ARBA" id="ARBA00023141"/>
    </source>
</evidence>
<feature type="binding site" evidence="7">
    <location>
        <position position="180"/>
    </location>
    <ligand>
        <name>3-phosphoshikimate</name>
        <dbReference type="ChEBI" id="CHEBI:145989"/>
    </ligand>
</feature>
<comment type="function">
    <text evidence="7">Catalyzes the transfer of the enolpyruvyl moiety of phosphoenolpyruvate (PEP) to the 5-hydroxyl of shikimate-3-phosphate (S3P) to produce enolpyruvyl shikimate-3-phosphate and inorganic phosphate.</text>
</comment>
<feature type="binding site" evidence="7">
    <location>
        <position position="182"/>
    </location>
    <ligand>
        <name>phosphoenolpyruvate</name>
        <dbReference type="ChEBI" id="CHEBI:58702"/>
    </ligand>
</feature>
<feature type="domain" description="Enolpyruvate transferase" evidence="8">
    <location>
        <begin position="28"/>
        <end position="430"/>
    </location>
</feature>
<dbReference type="OrthoDB" id="43788at2157"/>
<keyword evidence="3 7" id="KW-0028">Amino-acid biosynthesis</keyword>
<feature type="binding site" evidence="7">
    <location>
        <position position="136"/>
    </location>
    <ligand>
        <name>phosphoenolpyruvate</name>
        <dbReference type="ChEBI" id="CHEBI:58702"/>
    </ligand>
</feature>
<dbReference type="AlphaFoldDB" id="A8AC12"/>
<evidence type="ECO:0000256" key="7">
    <source>
        <dbReference type="HAMAP-Rule" id="MF_00210"/>
    </source>
</evidence>
<dbReference type="GO" id="GO:0003866">
    <property type="term" value="F:3-phosphoshikimate 1-carboxyvinyltransferase activity"/>
    <property type="evidence" value="ECO:0007669"/>
    <property type="project" value="UniProtKB-UniRule"/>
</dbReference>
<dbReference type="STRING" id="453591.Igni_1288"/>
<evidence type="ECO:0000313" key="9">
    <source>
        <dbReference type="EMBL" id="ABU82464.1"/>
    </source>
</evidence>
<dbReference type="InterPro" id="IPR036968">
    <property type="entry name" value="Enolpyruvate_Tfrase_sf"/>
</dbReference>
<dbReference type="EMBL" id="CP000816">
    <property type="protein sequence ID" value="ABU82464.1"/>
    <property type="molecule type" value="Genomic_DNA"/>
</dbReference>
<dbReference type="InterPro" id="IPR013792">
    <property type="entry name" value="RNA3'P_cycl/enolpyr_Trfase_a/b"/>
</dbReference>
<dbReference type="RefSeq" id="WP_012123428.1">
    <property type="nucleotide sequence ID" value="NC_009776.1"/>
</dbReference>
<keyword evidence="10" id="KW-1185">Reference proteome</keyword>
<evidence type="ECO:0000256" key="3">
    <source>
        <dbReference type="ARBA" id="ARBA00022605"/>
    </source>
</evidence>
<feature type="binding site" evidence="7">
    <location>
        <position position="37"/>
    </location>
    <ligand>
        <name>3-phosphoshikimate</name>
        <dbReference type="ChEBI" id="CHEBI:145989"/>
    </ligand>
</feature>